<comment type="caution">
    <text evidence="3">The sequence shown here is derived from an EMBL/GenBank/DDBJ whole genome shotgun (WGS) entry which is preliminary data.</text>
</comment>
<dbReference type="AlphaFoldDB" id="A0A949N6S1"/>
<feature type="domain" description="DUF397" evidence="2">
    <location>
        <begin position="11"/>
        <end position="66"/>
    </location>
</feature>
<dbReference type="EMBL" id="JAELVF020000001">
    <property type="protein sequence ID" value="MBU7596736.1"/>
    <property type="molecule type" value="Genomic_DNA"/>
</dbReference>
<dbReference type="Proteomes" id="UP000694501">
    <property type="component" value="Unassembled WGS sequence"/>
</dbReference>
<evidence type="ECO:0000313" key="3">
    <source>
        <dbReference type="EMBL" id="MBU7596736.1"/>
    </source>
</evidence>
<evidence type="ECO:0000313" key="4">
    <source>
        <dbReference type="Proteomes" id="UP000694501"/>
    </source>
</evidence>
<dbReference type="Pfam" id="PF04149">
    <property type="entry name" value="DUF397"/>
    <property type="match status" value="1"/>
</dbReference>
<feature type="region of interest" description="Disordered" evidence="1">
    <location>
        <begin position="1"/>
        <end position="21"/>
    </location>
</feature>
<name>A0A949N6S1_9ACTN</name>
<organism evidence="3 4">
    <name type="scientific">Streptomyces tardus</name>
    <dbReference type="NCBI Taxonomy" id="2780544"/>
    <lineage>
        <taxon>Bacteria</taxon>
        <taxon>Bacillati</taxon>
        <taxon>Actinomycetota</taxon>
        <taxon>Actinomycetes</taxon>
        <taxon>Kitasatosporales</taxon>
        <taxon>Streptomycetaceae</taxon>
        <taxon>Streptomyces</taxon>
    </lineage>
</organism>
<reference evidence="3" key="1">
    <citation type="submission" date="2021-06" db="EMBL/GenBank/DDBJ databases">
        <title>Sequencing of actinobacteria type strains.</title>
        <authorList>
            <person name="Nguyen G.-S."/>
            <person name="Wentzel A."/>
        </authorList>
    </citation>
    <scope>NUCLEOTIDE SEQUENCE</scope>
    <source>
        <strain evidence="3">P38-E01</strain>
    </source>
</reference>
<protein>
    <submittedName>
        <fullName evidence="3">DUF397 domain-containing protein</fullName>
    </submittedName>
</protein>
<sequence>MSTCPRTNTNEWTKSSYSGGDGGECLEFSRGLVARGVVPVRDSKQCAGPVLTFSCEGWGAFVDAVREESTTA</sequence>
<dbReference type="InterPro" id="IPR007278">
    <property type="entry name" value="DUF397"/>
</dbReference>
<gene>
    <name evidence="3" type="ORF">JGS22_003545</name>
</gene>
<dbReference type="RefSeq" id="WP_211041774.1">
    <property type="nucleotide sequence ID" value="NZ_JAELVF020000001.1"/>
</dbReference>
<keyword evidence="4" id="KW-1185">Reference proteome</keyword>
<accession>A0A949N6S1</accession>
<evidence type="ECO:0000259" key="2">
    <source>
        <dbReference type="Pfam" id="PF04149"/>
    </source>
</evidence>
<feature type="compositionally biased region" description="Polar residues" evidence="1">
    <location>
        <begin position="1"/>
        <end position="18"/>
    </location>
</feature>
<evidence type="ECO:0000256" key="1">
    <source>
        <dbReference type="SAM" id="MobiDB-lite"/>
    </source>
</evidence>
<proteinExistence type="predicted"/>